<keyword evidence="3" id="KW-1185">Reference proteome</keyword>
<organism evidence="2 3">
    <name type="scientific">Periplaneta americana</name>
    <name type="common">American cockroach</name>
    <name type="synonym">Blatta americana</name>
    <dbReference type="NCBI Taxonomy" id="6978"/>
    <lineage>
        <taxon>Eukaryota</taxon>
        <taxon>Metazoa</taxon>
        <taxon>Ecdysozoa</taxon>
        <taxon>Arthropoda</taxon>
        <taxon>Hexapoda</taxon>
        <taxon>Insecta</taxon>
        <taxon>Pterygota</taxon>
        <taxon>Neoptera</taxon>
        <taxon>Polyneoptera</taxon>
        <taxon>Dictyoptera</taxon>
        <taxon>Blattodea</taxon>
        <taxon>Blattoidea</taxon>
        <taxon>Blattidae</taxon>
        <taxon>Blattinae</taxon>
        <taxon>Periplaneta</taxon>
    </lineage>
</organism>
<dbReference type="Proteomes" id="UP001148838">
    <property type="component" value="Unassembled WGS sequence"/>
</dbReference>
<evidence type="ECO:0000259" key="1">
    <source>
        <dbReference type="Pfam" id="PF16087"/>
    </source>
</evidence>
<dbReference type="Pfam" id="PF16087">
    <property type="entry name" value="DUF4817"/>
    <property type="match status" value="1"/>
</dbReference>
<evidence type="ECO:0000313" key="2">
    <source>
        <dbReference type="EMBL" id="KAJ4434310.1"/>
    </source>
</evidence>
<dbReference type="InterPro" id="IPR032135">
    <property type="entry name" value="DUF4817"/>
</dbReference>
<gene>
    <name evidence="2" type="ORF">ANN_22865</name>
</gene>
<proteinExistence type="predicted"/>
<accession>A0ABQ8SLG8</accession>
<feature type="domain" description="DUF4817" evidence="1">
    <location>
        <begin position="18"/>
        <end position="60"/>
    </location>
</feature>
<evidence type="ECO:0000313" key="3">
    <source>
        <dbReference type="Proteomes" id="UP001148838"/>
    </source>
</evidence>
<dbReference type="EMBL" id="JAJSOF020000025">
    <property type="protein sequence ID" value="KAJ4434310.1"/>
    <property type="molecule type" value="Genomic_DNA"/>
</dbReference>
<protein>
    <recommendedName>
        <fullName evidence="1">DUF4817 domain-containing protein</fullName>
    </recommendedName>
</protein>
<name>A0ABQ8SLG8_PERAM</name>
<reference evidence="2 3" key="1">
    <citation type="journal article" date="2022" name="Allergy">
        <title>Genome assembly and annotation of Periplaneta americana reveal a comprehensive cockroach allergen profile.</title>
        <authorList>
            <person name="Wang L."/>
            <person name="Xiong Q."/>
            <person name="Saelim N."/>
            <person name="Wang L."/>
            <person name="Nong W."/>
            <person name="Wan A.T."/>
            <person name="Shi M."/>
            <person name="Liu X."/>
            <person name="Cao Q."/>
            <person name="Hui J.H.L."/>
            <person name="Sookrung N."/>
            <person name="Leung T.F."/>
            <person name="Tungtrongchitr A."/>
            <person name="Tsui S.K.W."/>
        </authorList>
    </citation>
    <scope>NUCLEOTIDE SEQUENCE [LARGE SCALE GENOMIC DNA]</scope>
    <source>
        <strain evidence="2">PWHHKU_190912</strain>
    </source>
</reference>
<sequence>MYANSNHQLRMDVYTSPELADMVMCYGEARGNGRRALHMYQQQFQNRNHPHHVMFARLRDDGSFRPRRIGGRPLRHPFSIDDYTELKGKEELTDSRLIHVEAELPRLFRIPRMPPRVTRIVAGLWQLCNLGTRGQDGIVRARAGPRPTSRLLASRPHAEAEVDDHPTRIEVSCG</sequence>
<comment type="caution">
    <text evidence="2">The sequence shown here is derived from an EMBL/GenBank/DDBJ whole genome shotgun (WGS) entry which is preliminary data.</text>
</comment>